<dbReference type="EMBL" id="CM000784">
    <property type="protein sequence ID" value="AQK94240.1"/>
    <property type="molecule type" value="Genomic_DNA"/>
</dbReference>
<reference evidence="5" key="1">
    <citation type="submission" date="2015-12" db="EMBL/GenBank/DDBJ databases">
        <title>Update maize B73 reference genome by single molecule sequencing technologies.</title>
        <authorList>
            <consortium name="Maize Genome Sequencing Project"/>
            <person name="Ware D."/>
        </authorList>
    </citation>
    <scope>NUCLEOTIDE SEQUENCE</scope>
    <source>
        <tissue evidence="5">Seedling</tissue>
    </source>
</reference>
<accession>A0A1D6FRN0</accession>
<protein>
    <recommendedName>
        <fullName evidence="4">60S ribosomal protein L36</fullName>
    </recommendedName>
</protein>
<dbReference type="PROSITE" id="PS01190">
    <property type="entry name" value="RIBOSOMAL_L36E"/>
    <property type="match status" value="1"/>
</dbReference>
<comment type="similarity">
    <text evidence="1 4">Belongs to the eukaryotic ribosomal protein eL36 family.</text>
</comment>
<evidence type="ECO:0000256" key="1">
    <source>
        <dbReference type="ARBA" id="ARBA00006509"/>
    </source>
</evidence>
<name>A0A1D6FRN0_MAIZE</name>
<dbReference type="GO" id="GO:0003735">
    <property type="term" value="F:structural constituent of ribosome"/>
    <property type="evidence" value="ECO:0007669"/>
    <property type="project" value="InterPro"/>
</dbReference>
<dbReference type="PANTHER" id="PTHR10114">
    <property type="entry name" value="60S RIBOSOMAL PROTEIN L36"/>
    <property type="match status" value="1"/>
</dbReference>
<evidence type="ECO:0000256" key="2">
    <source>
        <dbReference type="ARBA" id="ARBA00022980"/>
    </source>
</evidence>
<dbReference type="InterPro" id="IPR038097">
    <property type="entry name" value="Ribosomal_eL36_sf"/>
</dbReference>
<dbReference type="Gene3D" id="1.10.10.1760">
    <property type="entry name" value="60S ribosomal protein L36"/>
    <property type="match status" value="1"/>
</dbReference>
<organism evidence="5">
    <name type="scientific">Zea mays</name>
    <name type="common">Maize</name>
    <dbReference type="NCBI Taxonomy" id="4577"/>
    <lineage>
        <taxon>Eukaryota</taxon>
        <taxon>Viridiplantae</taxon>
        <taxon>Streptophyta</taxon>
        <taxon>Embryophyta</taxon>
        <taxon>Tracheophyta</taxon>
        <taxon>Spermatophyta</taxon>
        <taxon>Magnoliopsida</taxon>
        <taxon>Liliopsida</taxon>
        <taxon>Poales</taxon>
        <taxon>Poaceae</taxon>
        <taxon>PACMAD clade</taxon>
        <taxon>Panicoideae</taxon>
        <taxon>Andropogonodae</taxon>
        <taxon>Andropogoneae</taxon>
        <taxon>Tripsacinae</taxon>
        <taxon>Zea</taxon>
    </lineage>
</organism>
<dbReference type="Pfam" id="PF01158">
    <property type="entry name" value="Ribosomal_L36e"/>
    <property type="match status" value="1"/>
</dbReference>
<gene>
    <name evidence="5" type="ORF">ZEAMMB73_Zm00001d010528</name>
</gene>
<keyword evidence="2 4" id="KW-0689">Ribosomal protein</keyword>
<keyword evidence="3 4" id="KW-0687">Ribonucleoprotein</keyword>
<evidence type="ECO:0000256" key="4">
    <source>
        <dbReference type="RuleBase" id="RU000665"/>
    </source>
</evidence>
<dbReference type="InterPro" id="IPR000509">
    <property type="entry name" value="Ribosomal_eL36"/>
</dbReference>
<dbReference type="AlphaFoldDB" id="A0A1D6FRN0"/>
<evidence type="ECO:0000256" key="3">
    <source>
        <dbReference type="ARBA" id="ARBA00023274"/>
    </source>
</evidence>
<proteinExistence type="inferred from homology"/>
<dbReference type="GO" id="GO:0006412">
    <property type="term" value="P:translation"/>
    <property type="evidence" value="ECO:0007669"/>
    <property type="project" value="InterPro"/>
</dbReference>
<sequence>MVRGLIREVAGFAPYEKRITELLKVGKDKRALKLAKRKLGTHKRAKKKREEMMGVLRKMRSAGTHTDKKK</sequence>
<dbReference type="FunFam" id="1.10.10.1760:FF:000001">
    <property type="entry name" value="60S ribosomal protein L36"/>
    <property type="match status" value="1"/>
</dbReference>
<dbReference type="GO" id="GO:0005840">
    <property type="term" value="C:ribosome"/>
    <property type="evidence" value="ECO:0007669"/>
    <property type="project" value="UniProtKB-KW"/>
</dbReference>
<dbReference type="ExpressionAtlas" id="A0A1D6FRN0">
    <property type="expression patterns" value="baseline and differential"/>
</dbReference>
<evidence type="ECO:0000313" key="5">
    <source>
        <dbReference type="EMBL" id="AQK94240.1"/>
    </source>
</evidence>
<dbReference type="GO" id="GO:1990904">
    <property type="term" value="C:ribonucleoprotein complex"/>
    <property type="evidence" value="ECO:0007669"/>
    <property type="project" value="UniProtKB-KW"/>
</dbReference>
<dbReference type="OMA" id="HIRAKWK"/>